<sequence>MILNFFLLCFELGSYWLHCVIKGVIMQQCYQEGLAAAHWFTNMKSFPVDGLRMALLMIFAAKHVQVFVSNFVLAKNNLLAYLWCGITYHDCRCSHGKCLEDEKRNDKGARRTNTNSGFRGRVSRLFQHEIAATQSYTLAVTSYVTVYSFGSATNFSLGHGEQHSQVSLRPLQWFMGKDIYVVRMSVGDNQVGALNSNVHPMTKKYHEVAALEMVNFSNGPPYEIQVHRPFSIVTFACVLYNATVKGVWKWVIFSYKSPHWLINGIVMFIGIIVIGHVWSIVSWYSFETYNGFYSHAPEFSIVSCYTLET</sequence>
<name>A0A2U1MXG1_ARTAN</name>
<evidence type="ECO:0000313" key="3">
    <source>
        <dbReference type="EMBL" id="PWA65951.1"/>
    </source>
</evidence>
<organism evidence="3 4">
    <name type="scientific">Artemisia annua</name>
    <name type="common">Sweet wormwood</name>
    <dbReference type="NCBI Taxonomy" id="35608"/>
    <lineage>
        <taxon>Eukaryota</taxon>
        <taxon>Viridiplantae</taxon>
        <taxon>Streptophyta</taxon>
        <taxon>Embryophyta</taxon>
        <taxon>Tracheophyta</taxon>
        <taxon>Spermatophyta</taxon>
        <taxon>Magnoliopsida</taxon>
        <taxon>eudicotyledons</taxon>
        <taxon>Gunneridae</taxon>
        <taxon>Pentapetalae</taxon>
        <taxon>asterids</taxon>
        <taxon>campanulids</taxon>
        <taxon>Asterales</taxon>
        <taxon>Asteraceae</taxon>
        <taxon>Asteroideae</taxon>
        <taxon>Anthemideae</taxon>
        <taxon>Artemisiinae</taxon>
        <taxon>Artemisia</taxon>
    </lineage>
</organism>
<dbReference type="Proteomes" id="UP000245207">
    <property type="component" value="Unassembled WGS sequence"/>
</dbReference>
<keyword evidence="4" id="KW-1185">Reference proteome</keyword>
<keyword evidence="2" id="KW-0472">Membrane</keyword>
<dbReference type="InterPro" id="IPR009091">
    <property type="entry name" value="RCC1/BLIP-II"/>
</dbReference>
<reference evidence="3 4" key="1">
    <citation type="journal article" date="2018" name="Mol. Plant">
        <title>The genome of Artemisia annua provides insight into the evolution of Asteraceae family and artemisinin biosynthesis.</title>
        <authorList>
            <person name="Shen Q."/>
            <person name="Zhang L."/>
            <person name="Liao Z."/>
            <person name="Wang S."/>
            <person name="Yan T."/>
            <person name="Shi P."/>
            <person name="Liu M."/>
            <person name="Fu X."/>
            <person name="Pan Q."/>
            <person name="Wang Y."/>
            <person name="Lv Z."/>
            <person name="Lu X."/>
            <person name="Zhang F."/>
            <person name="Jiang W."/>
            <person name="Ma Y."/>
            <person name="Chen M."/>
            <person name="Hao X."/>
            <person name="Li L."/>
            <person name="Tang Y."/>
            <person name="Lv G."/>
            <person name="Zhou Y."/>
            <person name="Sun X."/>
            <person name="Brodelius P.E."/>
            <person name="Rose J.K.C."/>
            <person name="Tang K."/>
        </authorList>
    </citation>
    <scope>NUCLEOTIDE SEQUENCE [LARGE SCALE GENOMIC DNA]</scope>
    <source>
        <strain evidence="4">cv. Huhao1</strain>
        <tissue evidence="3">Leaf</tissue>
    </source>
</reference>
<dbReference type="STRING" id="35608.A0A2U1MXG1"/>
<dbReference type="EMBL" id="PKPP01004127">
    <property type="protein sequence ID" value="PWA65951.1"/>
    <property type="molecule type" value="Genomic_DNA"/>
</dbReference>
<dbReference type="Gene3D" id="2.130.10.30">
    <property type="entry name" value="Regulator of chromosome condensation 1/beta-lactamase-inhibitor protein II"/>
    <property type="match status" value="1"/>
</dbReference>
<dbReference type="SUPFAM" id="SSF50985">
    <property type="entry name" value="RCC1/BLIP-II"/>
    <property type="match status" value="1"/>
</dbReference>
<dbReference type="InterPro" id="IPR000408">
    <property type="entry name" value="Reg_chr_condens"/>
</dbReference>
<dbReference type="AlphaFoldDB" id="A0A2U1MXG1"/>
<keyword evidence="2" id="KW-1133">Transmembrane helix</keyword>
<feature type="transmembrane region" description="Helical" evidence="2">
    <location>
        <begin position="230"/>
        <end position="248"/>
    </location>
</feature>
<evidence type="ECO:0000256" key="1">
    <source>
        <dbReference type="PROSITE-ProRule" id="PRU00235"/>
    </source>
</evidence>
<feature type="transmembrane region" description="Helical" evidence="2">
    <location>
        <begin position="260"/>
        <end position="284"/>
    </location>
</feature>
<evidence type="ECO:0000313" key="4">
    <source>
        <dbReference type="Proteomes" id="UP000245207"/>
    </source>
</evidence>
<keyword evidence="2" id="KW-0812">Transmembrane</keyword>
<gene>
    <name evidence="3" type="ORF">CTI12_AA125560</name>
</gene>
<evidence type="ECO:0000256" key="2">
    <source>
        <dbReference type="SAM" id="Phobius"/>
    </source>
</evidence>
<dbReference type="PROSITE" id="PS50012">
    <property type="entry name" value="RCC1_3"/>
    <property type="match status" value="1"/>
</dbReference>
<dbReference type="OrthoDB" id="5981550at2759"/>
<proteinExistence type="predicted"/>
<protein>
    <submittedName>
        <fullName evidence="3">Regulator of chromosome condensation (RCC1) family protein</fullName>
    </submittedName>
</protein>
<accession>A0A2U1MXG1</accession>
<feature type="repeat" description="RCC1" evidence="1">
    <location>
        <begin position="144"/>
        <end position="197"/>
    </location>
</feature>
<comment type="caution">
    <text evidence="3">The sequence shown here is derived from an EMBL/GenBank/DDBJ whole genome shotgun (WGS) entry which is preliminary data.</text>
</comment>